<gene>
    <name evidence="3" type="ORF">HWQ67_01940</name>
</gene>
<sequence>MIHMPGKSYHGAFEPPTAQERELSERLRIHVSVLAADIGERNPSNYKKLQAAAEYIKHAAAETGQNAKLKVSSHGYMADGKSVENIEIEIKGSNPKEAEKIIVIGAHYDSALFAKGANDNASGVAAVLEIARIMADKNPAKTVRFVFFVNHELPYFQTDKMGSLVYATAAKQRGDKIIAMLSLETIGCYTDKPGSQNYPFPFSLLYPSTGNFIAFVSNFKSSTLLRRSIKLFRQDTRFPSEGVIAPGKVQGIDWSDHWAFWQMGYRAIMITDTALFRYEHYHLLTDTPDKLDYERLSRVVQGISHVVSGLAGH</sequence>
<dbReference type="Proteomes" id="UP001196980">
    <property type="component" value="Unassembled WGS sequence"/>
</dbReference>
<dbReference type="Pfam" id="PF04389">
    <property type="entry name" value="Peptidase_M28"/>
    <property type="match status" value="1"/>
</dbReference>
<proteinExistence type="predicted"/>
<evidence type="ECO:0000313" key="3">
    <source>
        <dbReference type="EMBL" id="MBV6340336.1"/>
    </source>
</evidence>
<dbReference type="SUPFAM" id="SSF53187">
    <property type="entry name" value="Zn-dependent exopeptidases"/>
    <property type="match status" value="1"/>
</dbReference>
<dbReference type="PANTHER" id="PTHR12147">
    <property type="entry name" value="METALLOPEPTIDASE M28 FAMILY MEMBER"/>
    <property type="match status" value="1"/>
</dbReference>
<feature type="domain" description="Peptidase M28" evidence="2">
    <location>
        <begin position="85"/>
        <end position="306"/>
    </location>
</feature>
<evidence type="ECO:0000259" key="2">
    <source>
        <dbReference type="Pfam" id="PF04389"/>
    </source>
</evidence>
<keyword evidence="4" id="KW-1185">Reference proteome</keyword>
<dbReference type="InterPro" id="IPR007484">
    <property type="entry name" value="Peptidase_M28"/>
</dbReference>
<dbReference type="InterPro" id="IPR045175">
    <property type="entry name" value="M28_fam"/>
</dbReference>
<dbReference type="EMBL" id="JABXWD010000018">
    <property type="protein sequence ID" value="MBV6340336.1"/>
    <property type="molecule type" value="Genomic_DNA"/>
</dbReference>
<dbReference type="Gene3D" id="3.40.630.10">
    <property type="entry name" value="Zn peptidases"/>
    <property type="match status" value="1"/>
</dbReference>
<dbReference type="PANTHER" id="PTHR12147:SF26">
    <property type="entry name" value="PEPTIDASE M28 DOMAIN-CONTAINING PROTEIN"/>
    <property type="match status" value="1"/>
</dbReference>
<evidence type="ECO:0000256" key="1">
    <source>
        <dbReference type="SAM" id="MobiDB-lite"/>
    </source>
</evidence>
<reference evidence="3 4" key="1">
    <citation type="journal article" date="2020" name="J Geophys Res Biogeosci">
        <title>Magnetotaxis as an Adaptation to Enable Bacterial Shuttling of Microbial Sulfur and Sulfur Cycling Across Aquatic Oxic#Anoxic Interfaces.</title>
        <authorList>
            <person name="Li J."/>
            <person name="Liu P."/>
            <person name="Wang J."/>
            <person name="Roberts A.P."/>
            <person name="Pan Y."/>
        </authorList>
    </citation>
    <scope>NUCLEOTIDE SEQUENCE [LARGE SCALE GENOMIC DNA]</scope>
    <source>
        <strain evidence="3 4">MYR-1_YQ</strain>
    </source>
</reference>
<feature type="region of interest" description="Disordered" evidence="1">
    <location>
        <begin position="1"/>
        <end position="20"/>
    </location>
</feature>
<protein>
    <submittedName>
        <fullName evidence="3">M28 family peptidase</fullName>
    </submittedName>
</protein>
<evidence type="ECO:0000313" key="4">
    <source>
        <dbReference type="Proteomes" id="UP001196980"/>
    </source>
</evidence>
<name>A0ABS6RUN1_9BACT</name>
<accession>A0ABS6RUN1</accession>
<comment type="caution">
    <text evidence="3">The sequence shown here is derived from an EMBL/GenBank/DDBJ whole genome shotgun (WGS) entry which is preliminary data.</text>
</comment>
<organism evidence="3 4">
    <name type="scientific">Candidatus Magnetobacterium casense</name>
    <dbReference type="NCBI Taxonomy" id="1455061"/>
    <lineage>
        <taxon>Bacteria</taxon>
        <taxon>Pseudomonadati</taxon>
        <taxon>Nitrospirota</taxon>
        <taxon>Thermodesulfovibrionia</taxon>
        <taxon>Thermodesulfovibrionales</taxon>
        <taxon>Candidatus Magnetobacteriaceae</taxon>
        <taxon>Candidatus Magnetobacterium</taxon>
    </lineage>
</organism>